<protein>
    <submittedName>
        <fullName evidence="4">tRNA-binding domain-containing protein</fullName>
    </submittedName>
</protein>
<feature type="region of interest" description="Disordered" evidence="2">
    <location>
        <begin position="84"/>
        <end position="167"/>
    </location>
</feature>
<organism evidence="3 4">
    <name type="scientific">Macrostomum lignano</name>
    <dbReference type="NCBI Taxonomy" id="282301"/>
    <lineage>
        <taxon>Eukaryota</taxon>
        <taxon>Metazoa</taxon>
        <taxon>Spiralia</taxon>
        <taxon>Lophotrochozoa</taxon>
        <taxon>Platyhelminthes</taxon>
        <taxon>Rhabditophora</taxon>
        <taxon>Macrostomorpha</taxon>
        <taxon>Macrostomida</taxon>
        <taxon>Macrostomidae</taxon>
        <taxon>Macrostomum</taxon>
    </lineage>
</organism>
<accession>A0A1I8FBI3</accession>
<sequence length="297" mass="32359">LLFIFQATAGSTAATAGPGAPGRGARPAGDAFSRRRQVHWRRRQPAAAAAARSADRENAELRAEADRLRDEMIRLQMRNGVAQVPLLRPEPPSSASASATVAAPTPSAAAEKPKADSKAGSAATAATAAASNKKPGKAAGQPRIPASQPSRRRPPAKNPLRRRRRLDVTRLDLRVGRIVSAEKHPDAMRSTLKLSTLARRRPNHCRLAVFLLNLKPAKMRGILQRRHDHVRFRFRRKPCRLRPASRPAIACPWPAVRVRRAAPDAQLNPKKKIWEALKPHCLVDADGYAGFNGAAGW</sequence>
<feature type="compositionally biased region" description="Low complexity" evidence="2">
    <location>
        <begin position="93"/>
        <end position="110"/>
    </location>
</feature>
<dbReference type="PANTHER" id="PTHR11586">
    <property type="entry name" value="TRNA-AMINOACYLATION COFACTOR ARC1 FAMILY MEMBER"/>
    <property type="match status" value="1"/>
</dbReference>
<feature type="compositionally biased region" description="Low complexity" evidence="2">
    <location>
        <begin position="118"/>
        <end position="133"/>
    </location>
</feature>
<evidence type="ECO:0000313" key="4">
    <source>
        <dbReference type="WBParaSite" id="maker-unitig_28209-snap-gene-0.1-mRNA-1"/>
    </source>
</evidence>
<name>A0A1I8FBI3_9PLAT</name>
<reference evidence="4" key="1">
    <citation type="submission" date="2016-11" db="UniProtKB">
        <authorList>
            <consortium name="WormBaseParasite"/>
        </authorList>
    </citation>
    <scope>IDENTIFICATION</scope>
</reference>
<dbReference type="Proteomes" id="UP000095280">
    <property type="component" value="Unplaced"/>
</dbReference>
<dbReference type="PANTHER" id="PTHR11586:SF33">
    <property type="entry name" value="AMINOACYL TRNA SYNTHASE COMPLEX-INTERACTING MULTIFUNCTIONAL PROTEIN 1"/>
    <property type="match status" value="1"/>
</dbReference>
<keyword evidence="1" id="KW-0175">Coiled coil</keyword>
<keyword evidence="3" id="KW-1185">Reference proteome</keyword>
<dbReference type="InterPro" id="IPR051270">
    <property type="entry name" value="Tyrosine-tRNA_ligase_regulator"/>
</dbReference>
<dbReference type="WBParaSite" id="maker-unitig_28209-snap-gene-0.1-mRNA-1">
    <property type="protein sequence ID" value="maker-unitig_28209-snap-gene-0.1-mRNA-1"/>
    <property type="gene ID" value="maker-unitig_28209-snap-gene-0.1"/>
</dbReference>
<evidence type="ECO:0000313" key="3">
    <source>
        <dbReference type="Proteomes" id="UP000095280"/>
    </source>
</evidence>
<feature type="coiled-coil region" evidence="1">
    <location>
        <begin position="51"/>
        <end position="78"/>
    </location>
</feature>
<feature type="compositionally biased region" description="Low complexity" evidence="2">
    <location>
        <begin position="12"/>
        <end position="29"/>
    </location>
</feature>
<proteinExistence type="predicted"/>
<dbReference type="InterPro" id="IPR012340">
    <property type="entry name" value="NA-bd_OB-fold"/>
</dbReference>
<feature type="compositionally biased region" description="Basic residues" evidence="2">
    <location>
        <begin position="150"/>
        <end position="165"/>
    </location>
</feature>
<dbReference type="SUPFAM" id="SSF50249">
    <property type="entry name" value="Nucleic acid-binding proteins"/>
    <property type="match status" value="1"/>
</dbReference>
<evidence type="ECO:0000256" key="1">
    <source>
        <dbReference type="SAM" id="Coils"/>
    </source>
</evidence>
<evidence type="ECO:0000256" key="2">
    <source>
        <dbReference type="SAM" id="MobiDB-lite"/>
    </source>
</evidence>
<dbReference type="AlphaFoldDB" id="A0A1I8FBI3"/>
<feature type="region of interest" description="Disordered" evidence="2">
    <location>
        <begin position="12"/>
        <end position="39"/>
    </location>
</feature>